<protein>
    <submittedName>
        <fullName evidence="2">DUF2871 domain-containing protein</fullName>
    </submittedName>
</protein>
<evidence type="ECO:0000313" key="3">
    <source>
        <dbReference type="Proteomes" id="UP001225598"/>
    </source>
</evidence>
<dbReference type="InterPro" id="IPR021299">
    <property type="entry name" value="DUF2871"/>
</dbReference>
<feature type="transmembrane region" description="Helical" evidence="1">
    <location>
        <begin position="42"/>
        <end position="60"/>
    </location>
</feature>
<gene>
    <name evidence="2" type="ORF">QP027_11995</name>
</gene>
<keyword evidence="3" id="KW-1185">Reference proteome</keyword>
<feature type="transmembrane region" description="Helical" evidence="1">
    <location>
        <begin position="72"/>
        <end position="96"/>
    </location>
</feature>
<proteinExistence type="predicted"/>
<accession>A0ABY8VHP0</accession>
<dbReference type="InterPro" id="IPR036927">
    <property type="entry name" value="Cyt_c_oxase-like_su1_sf"/>
</dbReference>
<name>A0ABY8VHP0_9CORY</name>
<feature type="transmembrane region" description="Helical" evidence="1">
    <location>
        <begin position="108"/>
        <end position="132"/>
    </location>
</feature>
<reference evidence="2 3" key="1">
    <citation type="submission" date="2023-05" db="EMBL/GenBank/DDBJ databases">
        <title>Corynebacterium suedekumii sp. nov. and Corynebacterium breve sp. nov. isolated from raw cow's milk.</title>
        <authorList>
            <person name="Baer M.K."/>
            <person name="Mehl L."/>
            <person name="Hellmuth R."/>
            <person name="Marke G."/>
            <person name="Lipski A."/>
        </authorList>
    </citation>
    <scope>NUCLEOTIDE SEQUENCE [LARGE SCALE GENOMIC DNA]</scope>
    <source>
        <strain evidence="2 3">R4</strain>
    </source>
</reference>
<sequence length="144" mass="15985">MVKNFYAPLSYMVLGLLAGLFFREYTKRNDFPLDDFSQLNVLHTHLLTLGFIVFLIVLLLDAVFHLSGRKSFAVFFWTYNIGVLTTVTMMLIHGMVTVQGTPESDISPAISGIAGLGHIFITIGLMAFFVAFKPAVAEKMASMN</sequence>
<dbReference type="Proteomes" id="UP001225598">
    <property type="component" value="Chromosome"/>
</dbReference>
<keyword evidence="1" id="KW-0812">Transmembrane</keyword>
<feature type="transmembrane region" description="Helical" evidence="1">
    <location>
        <begin position="5"/>
        <end position="22"/>
    </location>
</feature>
<dbReference type="RefSeq" id="WP_284825098.1">
    <property type="nucleotide sequence ID" value="NZ_CP126969.1"/>
</dbReference>
<organism evidence="2 3">
    <name type="scientific">Corynebacterium breve</name>
    <dbReference type="NCBI Taxonomy" id="3049799"/>
    <lineage>
        <taxon>Bacteria</taxon>
        <taxon>Bacillati</taxon>
        <taxon>Actinomycetota</taxon>
        <taxon>Actinomycetes</taxon>
        <taxon>Mycobacteriales</taxon>
        <taxon>Corynebacteriaceae</taxon>
        <taxon>Corynebacterium</taxon>
    </lineage>
</organism>
<dbReference type="SUPFAM" id="SSF81442">
    <property type="entry name" value="Cytochrome c oxidase subunit I-like"/>
    <property type="match status" value="1"/>
</dbReference>
<dbReference type="EMBL" id="CP126969">
    <property type="protein sequence ID" value="WIM67773.1"/>
    <property type="molecule type" value="Genomic_DNA"/>
</dbReference>
<keyword evidence="1" id="KW-0472">Membrane</keyword>
<evidence type="ECO:0000256" key="1">
    <source>
        <dbReference type="SAM" id="Phobius"/>
    </source>
</evidence>
<keyword evidence="1" id="KW-1133">Transmembrane helix</keyword>
<dbReference type="Pfam" id="PF11070">
    <property type="entry name" value="DUF2871"/>
    <property type="match status" value="1"/>
</dbReference>
<evidence type="ECO:0000313" key="2">
    <source>
        <dbReference type="EMBL" id="WIM67773.1"/>
    </source>
</evidence>